<name>A0A803RCL4_CANSA</name>
<dbReference type="EMBL" id="UZAU01000163">
    <property type="status" value="NOT_ANNOTATED_CDS"/>
    <property type="molecule type" value="Genomic_DNA"/>
</dbReference>
<sequence>MRWPQVVGMVSTCCTRGTPLRLSLALSSSNSCCCLMMLGLYLVVIEVPQLVWRLRSLSSWLKLISGRDKVSVMDSNVYHYVMCGLVGFCK</sequence>
<dbReference type="Proteomes" id="UP000596661">
    <property type="component" value="Chromosome 2"/>
</dbReference>
<reference evidence="1" key="2">
    <citation type="submission" date="2021-03" db="UniProtKB">
        <authorList>
            <consortium name="EnsemblPlants"/>
        </authorList>
    </citation>
    <scope>IDENTIFICATION</scope>
</reference>
<reference evidence="1" key="1">
    <citation type="submission" date="2018-11" db="EMBL/GenBank/DDBJ databases">
        <authorList>
            <person name="Grassa J C."/>
        </authorList>
    </citation>
    <scope>NUCLEOTIDE SEQUENCE [LARGE SCALE GENOMIC DNA]</scope>
</reference>
<evidence type="ECO:0000313" key="1">
    <source>
        <dbReference type="EnsemblPlants" id="cds.novel_model_953_5bd9a17a"/>
    </source>
</evidence>
<dbReference type="AlphaFoldDB" id="A0A803RCL4"/>
<evidence type="ECO:0000313" key="2">
    <source>
        <dbReference type="Proteomes" id="UP000596661"/>
    </source>
</evidence>
<dbReference type="EnsemblPlants" id="novel_model_953_5bd9a17a">
    <property type="protein sequence ID" value="cds.novel_model_953_5bd9a17a"/>
    <property type="gene ID" value="novel_gene_534_5bd9a17a"/>
</dbReference>
<keyword evidence="2" id="KW-1185">Reference proteome</keyword>
<organism evidence="1 2">
    <name type="scientific">Cannabis sativa</name>
    <name type="common">Hemp</name>
    <name type="synonym">Marijuana</name>
    <dbReference type="NCBI Taxonomy" id="3483"/>
    <lineage>
        <taxon>Eukaryota</taxon>
        <taxon>Viridiplantae</taxon>
        <taxon>Streptophyta</taxon>
        <taxon>Embryophyta</taxon>
        <taxon>Tracheophyta</taxon>
        <taxon>Spermatophyta</taxon>
        <taxon>Magnoliopsida</taxon>
        <taxon>eudicotyledons</taxon>
        <taxon>Gunneridae</taxon>
        <taxon>Pentapetalae</taxon>
        <taxon>rosids</taxon>
        <taxon>fabids</taxon>
        <taxon>Rosales</taxon>
        <taxon>Cannabaceae</taxon>
        <taxon>Cannabis</taxon>
    </lineage>
</organism>
<accession>A0A803RCL4</accession>
<proteinExistence type="predicted"/>
<dbReference type="Gramene" id="novel_model_953_5bd9a17a">
    <property type="protein sequence ID" value="cds.novel_model_953_5bd9a17a"/>
    <property type="gene ID" value="novel_gene_534_5bd9a17a"/>
</dbReference>
<protein>
    <submittedName>
        <fullName evidence="1">Uncharacterized protein</fullName>
    </submittedName>
</protein>